<proteinExistence type="predicted"/>
<protein>
    <submittedName>
        <fullName evidence="1">Uncharacterized protein</fullName>
    </submittedName>
</protein>
<accession>A0A417Y6Q4</accession>
<name>A0A417Y6Q4_9ACTN</name>
<evidence type="ECO:0000313" key="2">
    <source>
        <dbReference type="Proteomes" id="UP000283644"/>
    </source>
</evidence>
<organism evidence="1 2">
    <name type="scientific">Nocardioides immobilis</name>
    <dbReference type="NCBI Taxonomy" id="2049295"/>
    <lineage>
        <taxon>Bacteria</taxon>
        <taxon>Bacillati</taxon>
        <taxon>Actinomycetota</taxon>
        <taxon>Actinomycetes</taxon>
        <taxon>Propionibacteriales</taxon>
        <taxon>Nocardioidaceae</taxon>
        <taxon>Nocardioides</taxon>
    </lineage>
</organism>
<evidence type="ECO:0000313" key="1">
    <source>
        <dbReference type="EMBL" id="RHW28174.1"/>
    </source>
</evidence>
<dbReference type="Proteomes" id="UP000283644">
    <property type="component" value="Unassembled WGS sequence"/>
</dbReference>
<dbReference type="AlphaFoldDB" id="A0A417Y6Q4"/>
<keyword evidence="2" id="KW-1185">Reference proteome</keyword>
<comment type="caution">
    <text evidence="1">The sequence shown here is derived from an EMBL/GenBank/DDBJ whole genome shotgun (WGS) entry which is preliminary data.</text>
</comment>
<sequence>MDAMVRAFTGYLKQPTCEVAMNTTPAAHTASTTVRGILLKLAKQQDDLAAQEAAAVPYWTPCPPSVLGRRAAAEVLRAQADEYLPALIGVAS</sequence>
<reference evidence="1 2" key="1">
    <citation type="submission" date="2018-09" db="EMBL/GenBank/DDBJ databases">
        <title>Genome sequencing of Nocardioides immobilis CCTCC AB 2017083 for comparison to Nocardioides silvaticus.</title>
        <authorList>
            <person name="Li C."/>
            <person name="Wang G."/>
        </authorList>
    </citation>
    <scope>NUCLEOTIDE SEQUENCE [LARGE SCALE GENOMIC DNA]</scope>
    <source>
        <strain evidence="1 2">CCTCC AB 2017083</strain>
    </source>
</reference>
<gene>
    <name evidence="1" type="ORF">D0Z08_04085</name>
</gene>
<dbReference type="EMBL" id="QXGH01000010">
    <property type="protein sequence ID" value="RHW28174.1"/>
    <property type="molecule type" value="Genomic_DNA"/>
</dbReference>